<reference evidence="3 4" key="1">
    <citation type="submission" date="2016-11" db="EMBL/GenBank/DDBJ databases">
        <authorList>
            <person name="Jaros S."/>
            <person name="Januszkiewicz K."/>
            <person name="Wedrychowicz H."/>
        </authorList>
    </citation>
    <scope>NUCLEOTIDE SEQUENCE [LARGE SCALE GENOMIC DNA]</scope>
    <source>
        <strain evidence="3 4">DSM 21425</strain>
    </source>
</reference>
<keyword evidence="4" id="KW-1185">Reference proteome</keyword>
<protein>
    <submittedName>
        <fullName evidence="3">Putative MetA-pathway of phenol degradation</fullName>
    </submittedName>
</protein>
<evidence type="ECO:0000313" key="4">
    <source>
        <dbReference type="Proteomes" id="UP000184225"/>
    </source>
</evidence>
<gene>
    <name evidence="3" type="ORF">SAMN04488096_102233</name>
</gene>
<dbReference type="AlphaFoldDB" id="A0A1M6BVN3"/>
<feature type="signal peptide" evidence="2">
    <location>
        <begin position="1"/>
        <end position="20"/>
    </location>
</feature>
<sequence length="324" mass="37026">MKIKSLLLSGFLLASPVLFAQYTETINSNRPGQSQGAFAVGKNVLQVETGVKLGNDNHDLLGTDTNLWGIDFEVRYGFFREALEISLRGSYLSSTEKYFVSGTEYKNTFSNFDKNTLGAKYLVYDPHKKRMLEGPNLYSWKADNTFQWRDLIPAVSVYAGLNLAFGDDNPYLPEGNNKITPQFALITQHNLGRWVYVMNFIADKLSSDFPSYSGIFTLTHSINREISVFGEYQAIKSDYYSDDIARLGAAYLFGNDLQVDMSFLTNFKDTPYRWQVALGVSYRLDMHSTDEYIMEDKKKSKEVEKKEKEVKQNRQDGFENEVVE</sequence>
<dbReference type="Pfam" id="PF13557">
    <property type="entry name" value="Phenol_MetA_deg"/>
    <property type="match status" value="1"/>
</dbReference>
<proteinExistence type="predicted"/>
<dbReference type="OrthoDB" id="1421312at2"/>
<feature type="chain" id="PRO_5013200690" evidence="2">
    <location>
        <begin position="21"/>
        <end position="324"/>
    </location>
</feature>
<dbReference type="RefSeq" id="WP_073148450.1">
    <property type="nucleotide sequence ID" value="NZ_FQYY01000002.1"/>
</dbReference>
<evidence type="ECO:0000256" key="1">
    <source>
        <dbReference type="SAM" id="MobiDB-lite"/>
    </source>
</evidence>
<feature type="compositionally biased region" description="Basic and acidic residues" evidence="1">
    <location>
        <begin position="303"/>
        <end position="317"/>
    </location>
</feature>
<evidence type="ECO:0000256" key="2">
    <source>
        <dbReference type="SAM" id="SignalP"/>
    </source>
</evidence>
<accession>A0A1M6BVN3</accession>
<feature type="region of interest" description="Disordered" evidence="1">
    <location>
        <begin position="303"/>
        <end position="324"/>
    </location>
</feature>
<dbReference type="InterPro" id="IPR025737">
    <property type="entry name" value="FApF"/>
</dbReference>
<organism evidence="3 4">
    <name type="scientific">Mesonia phycicola</name>
    <dbReference type="NCBI Taxonomy" id="579105"/>
    <lineage>
        <taxon>Bacteria</taxon>
        <taxon>Pseudomonadati</taxon>
        <taxon>Bacteroidota</taxon>
        <taxon>Flavobacteriia</taxon>
        <taxon>Flavobacteriales</taxon>
        <taxon>Flavobacteriaceae</taxon>
        <taxon>Mesonia</taxon>
    </lineage>
</organism>
<name>A0A1M6BVN3_9FLAO</name>
<dbReference type="STRING" id="579105.SAMN04488096_102233"/>
<evidence type="ECO:0000313" key="3">
    <source>
        <dbReference type="EMBL" id="SHI52538.1"/>
    </source>
</evidence>
<dbReference type="Proteomes" id="UP000184225">
    <property type="component" value="Unassembled WGS sequence"/>
</dbReference>
<keyword evidence="2" id="KW-0732">Signal</keyword>
<dbReference type="EMBL" id="FQYY01000002">
    <property type="protein sequence ID" value="SHI52538.1"/>
    <property type="molecule type" value="Genomic_DNA"/>
</dbReference>